<dbReference type="PANTHER" id="PTHR14950">
    <property type="entry name" value="DICER-RELATED"/>
    <property type="match status" value="1"/>
</dbReference>
<dbReference type="PROSITE" id="PS50142">
    <property type="entry name" value="RNASE_3_2"/>
    <property type="match status" value="2"/>
</dbReference>
<evidence type="ECO:0000256" key="7">
    <source>
        <dbReference type="ARBA" id="ARBA00022741"/>
    </source>
</evidence>
<feature type="region of interest" description="Disordered" evidence="19">
    <location>
        <begin position="1528"/>
        <end position="1591"/>
    </location>
</feature>
<gene>
    <name evidence="26" type="ORF">Salat_1815300</name>
</gene>
<evidence type="ECO:0000259" key="25">
    <source>
        <dbReference type="PROSITE" id="PS51327"/>
    </source>
</evidence>
<evidence type="ECO:0000259" key="24">
    <source>
        <dbReference type="PROSITE" id="PS51194"/>
    </source>
</evidence>
<keyword evidence="9" id="KW-0378">Hydrolase</keyword>
<feature type="region of interest" description="Disordered" evidence="19">
    <location>
        <begin position="702"/>
        <end position="726"/>
    </location>
</feature>
<comment type="cofactor">
    <cofactor evidence="2">
        <name>Mg(2+)</name>
        <dbReference type="ChEBI" id="CHEBI:18420"/>
    </cofactor>
</comment>
<dbReference type="InterPro" id="IPR027417">
    <property type="entry name" value="P-loop_NTPase"/>
</dbReference>
<dbReference type="GO" id="GO:0010267">
    <property type="term" value="P:ta-siRNA processing"/>
    <property type="evidence" value="ECO:0007669"/>
    <property type="project" value="UniProtKB-ARBA"/>
</dbReference>
<evidence type="ECO:0000256" key="1">
    <source>
        <dbReference type="ARBA" id="ARBA00001936"/>
    </source>
</evidence>
<dbReference type="GO" id="GO:0005737">
    <property type="term" value="C:cytoplasm"/>
    <property type="evidence" value="ECO:0007669"/>
    <property type="project" value="TreeGrafter"/>
</dbReference>
<dbReference type="SMART" id="SM00490">
    <property type="entry name" value="HELICc"/>
    <property type="match status" value="1"/>
</dbReference>
<keyword evidence="13 18" id="KW-0694">RNA-binding</keyword>
<evidence type="ECO:0000256" key="18">
    <source>
        <dbReference type="PROSITE-ProRule" id="PRU00657"/>
    </source>
</evidence>
<keyword evidence="4" id="KW-0540">Nuclease</keyword>
<reference evidence="26" key="2">
    <citation type="journal article" date="2024" name="Plant">
        <title>Genomic evolution and insights into agronomic trait innovations of Sesamum species.</title>
        <authorList>
            <person name="Miao H."/>
            <person name="Wang L."/>
            <person name="Qu L."/>
            <person name="Liu H."/>
            <person name="Sun Y."/>
            <person name="Le M."/>
            <person name="Wang Q."/>
            <person name="Wei S."/>
            <person name="Zheng Y."/>
            <person name="Lin W."/>
            <person name="Duan Y."/>
            <person name="Cao H."/>
            <person name="Xiong S."/>
            <person name="Wang X."/>
            <person name="Wei L."/>
            <person name="Li C."/>
            <person name="Ma Q."/>
            <person name="Ju M."/>
            <person name="Zhao R."/>
            <person name="Li G."/>
            <person name="Mu C."/>
            <person name="Tian Q."/>
            <person name="Mei H."/>
            <person name="Zhang T."/>
            <person name="Gao T."/>
            <person name="Zhang H."/>
        </authorList>
    </citation>
    <scope>NUCLEOTIDE SEQUENCE</scope>
    <source>
        <strain evidence="26">3651</strain>
    </source>
</reference>
<evidence type="ECO:0000256" key="3">
    <source>
        <dbReference type="ARBA" id="ARBA00004123"/>
    </source>
</evidence>
<dbReference type="PROSITE" id="PS50137">
    <property type="entry name" value="DS_RBD"/>
    <property type="match status" value="1"/>
</dbReference>
<dbReference type="PANTHER" id="PTHR14950:SF46">
    <property type="entry name" value="ENDORIBONUCLEASE DICER HOMOLOG 3"/>
    <property type="match status" value="1"/>
</dbReference>
<evidence type="ECO:0000256" key="16">
    <source>
        <dbReference type="ARBA" id="ARBA00023242"/>
    </source>
</evidence>
<protein>
    <submittedName>
        <fullName evidence="26">Endoribonuclease Dicer3a</fullName>
    </submittedName>
</protein>
<dbReference type="SMART" id="SM00949">
    <property type="entry name" value="PAZ"/>
    <property type="match status" value="1"/>
</dbReference>
<evidence type="ECO:0000256" key="5">
    <source>
        <dbReference type="ARBA" id="ARBA00022723"/>
    </source>
</evidence>
<dbReference type="InterPro" id="IPR005034">
    <property type="entry name" value="Dicer_dimerisation"/>
</dbReference>
<comment type="caution">
    <text evidence="26">The sequence shown here is derived from an EMBL/GenBank/DDBJ whole genome shotgun (WGS) entry which is preliminary data.</text>
</comment>
<dbReference type="InterPro" id="IPR014001">
    <property type="entry name" value="Helicase_ATP-bd"/>
</dbReference>
<dbReference type="InterPro" id="IPR014720">
    <property type="entry name" value="dsRBD_dom"/>
</dbReference>
<evidence type="ECO:0000256" key="10">
    <source>
        <dbReference type="ARBA" id="ARBA00022806"/>
    </source>
</evidence>
<evidence type="ECO:0000256" key="12">
    <source>
        <dbReference type="ARBA" id="ARBA00022842"/>
    </source>
</evidence>
<dbReference type="Gene3D" id="3.30.160.380">
    <property type="entry name" value="Dicer dimerisation domain"/>
    <property type="match status" value="1"/>
</dbReference>
<dbReference type="GO" id="GO:0004525">
    <property type="term" value="F:ribonuclease III activity"/>
    <property type="evidence" value="ECO:0007669"/>
    <property type="project" value="InterPro"/>
</dbReference>
<feature type="domain" description="Dicer dsRNA-binding fold" evidence="25">
    <location>
        <begin position="621"/>
        <end position="711"/>
    </location>
</feature>
<evidence type="ECO:0000259" key="22">
    <source>
        <dbReference type="PROSITE" id="PS50821"/>
    </source>
</evidence>
<dbReference type="PROSITE" id="PS50821">
    <property type="entry name" value="PAZ"/>
    <property type="match status" value="1"/>
</dbReference>
<evidence type="ECO:0000256" key="14">
    <source>
        <dbReference type="ARBA" id="ARBA00023158"/>
    </source>
</evidence>
<dbReference type="Pfam" id="PF02170">
    <property type="entry name" value="PAZ"/>
    <property type="match status" value="1"/>
</dbReference>
<dbReference type="InterPro" id="IPR011545">
    <property type="entry name" value="DEAD/DEAH_box_helicase_dom"/>
</dbReference>
<proteinExistence type="inferred from homology"/>
<dbReference type="PROSITE" id="PS51327">
    <property type="entry name" value="DICER_DSRBF"/>
    <property type="match status" value="1"/>
</dbReference>
<feature type="domain" description="DRBM" evidence="20">
    <location>
        <begin position="1488"/>
        <end position="1523"/>
    </location>
</feature>
<dbReference type="CDD" id="cd00593">
    <property type="entry name" value="RIBOc"/>
    <property type="match status" value="2"/>
</dbReference>
<dbReference type="SMART" id="SM00535">
    <property type="entry name" value="RIBOc"/>
    <property type="match status" value="2"/>
</dbReference>
<dbReference type="PROSITE" id="PS00517">
    <property type="entry name" value="RNASE_3_1"/>
    <property type="match status" value="1"/>
</dbReference>
<dbReference type="FunFam" id="3.30.160.380:FF:000001">
    <property type="entry name" value="Endoribonuclease dicer-like 1"/>
    <property type="match status" value="1"/>
</dbReference>
<dbReference type="SUPFAM" id="SSF101690">
    <property type="entry name" value="PAZ domain"/>
    <property type="match status" value="1"/>
</dbReference>
<feature type="compositionally biased region" description="Basic and acidic residues" evidence="19">
    <location>
        <begin position="1564"/>
        <end position="1580"/>
    </location>
</feature>
<dbReference type="InterPro" id="IPR036389">
    <property type="entry name" value="RNase_III_sf"/>
</dbReference>
<dbReference type="FunFam" id="1.10.1520.10:FF:000008">
    <property type="entry name" value="Dicer-like 104"/>
    <property type="match status" value="1"/>
</dbReference>
<dbReference type="CDD" id="cd18034">
    <property type="entry name" value="DEXHc_dicer"/>
    <property type="match status" value="1"/>
</dbReference>
<evidence type="ECO:0000256" key="17">
    <source>
        <dbReference type="ARBA" id="ARBA00035116"/>
    </source>
</evidence>
<evidence type="ECO:0000259" key="23">
    <source>
        <dbReference type="PROSITE" id="PS51192"/>
    </source>
</evidence>
<dbReference type="FunFam" id="2.170.260.10:FF:000004">
    <property type="entry name" value="Dicer-like 104"/>
    <property type="match status" value="1"/>
</dbReference>
<dbReference type="Gene3D" id="3.30.160.20">
    <property type="match status" value="1"/>
</dbReference>
<keyword evidence="15" id="KW-0464">Manganese</keyword>
<evidence type="ECO:0000256" key="8">
    <source>
        <dbReference type="ARBA" id="ARBA00022759"/>
    </source>
</evidence>
<evidence type="ECO:0000256" key="15">
    <source>
        <dbReference type="ARBA" id="ARBA00023211"/>
    </source>
</evidence>
<keyword evidence="7" id="KW-0547">Nucleotide-binding</keyword>
<dbReference type="FunFam" id="1.10.1520.10:FF:000004">
    <property type="entry name" value="Endoribonuclease dicer-like 1"/>
    <property type="match status" value="1"/>
</dbReference>
<dbReference type="FunFam" id="3.40.50.300:FF:000420">
    <property type="entry name" value="Endoribonuclease dicer-like 1"/>
    <property type="match status" value="1"/>
</dbReference>
<comment type="subcellular location">
    <subcellularLocation>
        <location evidence="3">Nucleus</location>
    </subcellularLocation>
</comment>
<feature type="domain" description="Helicase C-terminal" evidence="24">
    <location>
        <begin position="433"/>
        <end position="591"/>
    </location>
</feature>
<dbReference type="FunFam" id="3.40.50.300:FF:000705">
    <property type="entry name" value="Endoribonuclease dicer-like protein"/>
    <property type="match status" value="1"/>
</dbReference>
<evidence type="ECO:0000256" key="19">
    <source>
        <dbReference type="SAM" id="MobiDB-lite"/>
    </source>
</evidence>
<keyword evidence="11" id="KW-0067">ATP-binding</keyword>
<dbReference type="InterPro" id="IPR001650">
    <property type="entry name" value="Helicase_C-like"/>
</dbReference>
<dbReference type="Gene3D" id="2.170.260.10">
    <property type="entry name" value="paz domain"/>
    <property type="match status" value="1"/>
</dbReference>
<dbReference type="CDD" id="cd18802">
    <property type="entry name" value="SF2_C_dicer"/>
    <property type="match status" value="1"/>
</dbReference>
<name>A0AAE2CHH8_9LAMI</name>
<keyword evidence="8" id="KW-0255">Endonuclease</keyword>
<keyword evidence="6" id="KW-0677">Repeat</keyword>
<dbReference type="Pfam" id="PF00270">
    <property type="entry name" value="DEAD"/>
    <property type="match status" value="1"/>
</dbReference>
<evidence type="ECO:0000256" key="6">
    <source>
        <dbReference type="ARBA" id="ARBA00022737"/>
    </source>
</evidence>
<dbReference type="PROSITE" id="PS51194">
    <property type="entry name" value="HELICASE_CTER"/>
    <property type="match status" value="1"/>
</dbReference>
<feature type="domain" description="RNase III" evidence="21">
    <location>
        <begin position="1074"/>
        <end position="1246"/>
    </location>
</feature>
<comment type="similarity">
    <text evidence="17 18">Belongs to the helicase family. Dicer subfamily.</text>
</comment>
<dbReference type="InterPro" id="IPR036085">
    <property type="entry name" value="PAZ_dom_sf"/>
</dbReference>
<evidence type="ECO:0000313" key="27">
    <source>
        <dbReference type="Proteomes" id="UP001293254"/>
    </source>
</evidence>
<feature type="domain" description="RNase III" evidence="21">
    <location>
        <begin position="1287"/>
        <end position="1431"/>
    </location>
</feature>
<keyword evidence="27" id="KW-1185">Reference proteome</keyword>
<dbReference type="EMBL" id="JACGWO010000007">
    <property type="protein sequence ID" value="KAK4422330.1"/>
    <property type="molecule type" value="Genomic_DNA"/>
</dbReference>
<dbReference type="SUPFAM" id="SSF52540">
    <property type="entry name" value="P-loop containing nucleoside triphosphate hydrolases"/>
    <property type="match status" value="1"/>
</dbReference>
<dbReference type="GO" id="GO:0004386">
    <property type="term" value="F:helicase activity"/>
    <property type="evidence" value="ECO:0007669"/>
    <property type="project" value="UniProtKB-KW"/>
</dbReference>
<reference evidence="26" key="1">
    <citation type="submission" date="2020-06" db="EMBL/GenBank/DDBJ databases">
        <authorList>
            <person name="Li T."/>
            <person name="Hu X."/>
            <person name="Zhang T."/>
            <person name="Song X."/>
            <person name="Zhang H."/>
            <person name="Dai N."/>
            <person name="Sheng W."/>
            <person name="Hou X."/>
            <person name="Wei L."/>
        </authorList>
    </citation>
    <scope>NUCLEOTIDE SEQUENCE</scope>
    <source>
        <strain evidence="26">3651</strain>
        <tissue evidence="26">Leaf</tissue>
    </source>
</reference>
<dbReference type="SMART" id="SM00487">
    <property type="entry name" value="DEXDc"/>
    <property type="match status" value="1"/>
</dbReference>
<evidence type="ECO:0000256" key="9">
    <source>
        <dbReference type="ARBA" id="ARBA00022801"/>
    </source>
</evidence>
<dbReference type="Pfam" id="PF00636">
    <property type="entry name" value="Ribonuclease_3"/>
    <property type="match status" value="2"/>
</dbReference>
<dbReference type="Pfam" id="PF00271">
    <property type="entry name" value="Helicase_C"/>
    <property type="match status" value="1"/>
</dbReference>
<keyword evidence="14" id="KW-0943">RNA-mediated gene silencing</keyword>
<feature type="domain" description="Helicase ATP-binding" evidence="23">
    <location>
        <begin position="89"/>
        <end position="247"/>
    </location>
</feature>
<evidence type="ECO:0000259" key="20">
    <source>
        <dbReference type="PROSITE" id="PS50137"/>
    </source>
</evidence>
<dbReference type="PROSITE" id="PS51192">
    <property type="entry name" value="HELICASE_ATP_BIND_1"/>
    <property type="match status" value="1"/>
</dbReference>
<evidence type="ECO:0000259" key="21">
    <source>
        <dbReference type="PROSITE" id="PS50142"/>
    </source>
</evidence>
<dbReference type="Proteomes" id="UP001293254">
    <property type="component" value="Unassembled WGS sequence"/>
</dbReference>
<dbReference type="Gene3D" id="3.40.50.300">
    <property type="entry name" value="P-loop containing nucleotide triphosphate hydrolases"/>
    <property type="match status" value="2"/>
</dbReference>
<dbReference type="InterPro" id="IPR038248">
    <property type="entry name" value="Dicer_dimer_sf"/>
</dbReference>
<dbReference type="GO" id="GO:0005524">
    <property type="term" value="F:ATP binding"/>
    <property type="evidence" value="ECO:0007669"/>
    <property type="project" value="UniProtKB-KW"/>
</dbReference>
<accession>A0AAE2CHH8</accession>
<sequence>MLVLNTKDSESVLKVQEFDSRKKSPEKRCRKSFFVSGASVVQENSEAMGSAEEAKTNPLKRSFEALSSSQSEPMDTEASFIPRDYQLKVYEVGMRRNTIAVLETGAGKTMIAVMMIKEIGKSLKNDNGGKKLIVFLAPTVHLVHQQYKEIQSHTELDVEEYYGARGVDEWSAEIWEKEINEHDVLVMTPQILLDALRKAYLSFTVCCFLILDECHRATGSHPYARIMKEFYHKSTQRPKIFGMTASPVIRKGVSSAIDSEEQIRELETLLDSQVYTVEDSIGLGECIPSATTICRFYDPIQPPNLEMKVKVESSWSKFDAILLDFQKSLPSQYKDADDKCKMLRDRLANDHSKILFCLENLGLLCAYEAVKVCLENAPKLQEECQVYKESVVQYENFLQEVISIIEGPDEHKKLLSVVLGGSDALATGQISSKLHELLEIFRSFGKETEVLCIIFVERIIAAKVIERVMKKIADLSHFNVSYLTGSNSSVGGLTPKAQTEILESFRLGKVNLLFSTDVVEEGIHVAKCSSVIRFDLPKTVRSYVQSRGRARQKDSQYIIMLERGNSKQIDHMSYITRSENSMTNTTMKRHPDDSVVKTSVTDEALAYVSESTGASVTASSSISLIQRYCQKLPGDKYFIPKPKFEQLVEGSLCRCKLILPPNAAFQTIIGPEARNFHVAKQLVCLDACKKLHVMGALNDHLLPSNEESPQNDSTSNSKVLASRAGTTKRKELHGSISIRMLSGTWGDDSAIFHAYRMDFSCSIAEQKYSSFVLLLESKLDDDVGNIEVELYLLSKFVRAFVSSCGQIHLDAQQVAKAKCFQELIFNGLFGKLFFKSSGVRKFLLQTEDSLWDSSNMYLLLPLESEETASERTLKINWMGIESCVSAVEFLKKNAWLNFQRPEAIDEKSSTHASDPITTKLNSDIIHLANRSASADSIKEMVVVAIHTGRIYSILYAVADTSAESPFEGDPEASYSSYADYYHKKYGIVLKYPEQPLLLLKQSHNSHNLLVDFRNEGASLKHKPEDIRKKVVGKPQQHARMPPELLVSTDIRTDVLKPFYLLPSLMHRIESLMLSSQLKEEISSRAGHFEISSSLILEALTTLRCNETFSMERLELLGDSVLKYAVSCHLFLKYPKKHEGQLSSHRSRIVSNSALHKFGTNCKLQEYIRDCAFDPRRWTAPGQRSIWPSPCRHGLDCMEVPLDSKFFSEDTKLLLGKTCDRGHRWMGSKTVSDCVEALIGAYYVGGGLTAALSLMKWLGVEAEVELSLIDDAIRVASLYSYAPKAEDIGILESKLGYIFSTKGLLLEAITHATEPEQGIGYCYQRLEFLGDAVLDILITLHLYENHKNVDPGDLTDLRSASVNNDNFAIAAVKGNLHLHLQHSSLYLENQISEFVKHVAEMSTTVLTPDTKGPKVLGDLVESITGAILIDSRLNLDIVWKVFKPLLSPIVTPDKLELPPSRELIELCDSLGYFIKEHFTANGDIVQAELKLQLENVLLEAQGCGPNRKAAKGMAALRLLKELELRGITSSKRRKTDTDNVDTASSPRSDDNIRSQPDGEASGSATEKRKPPEASRAHDSKTADVPVLPPIDMKKGGPRTSLYALCKKLQWPMPAFDPMEQKSRTPIQIGDTMGFISFKSQIGLTIPDCGKIELIGEARADKKSSFDSAALVMLYELERRGKIIIGE</sequence>
<dbReference type="Gene3D" id="1.10.1520.10">
    <property type="entry name" value="Ribonuclease III domain"/>
    <property type="match status" value="2"/>
</dbReference>
<keyword evidence="16" id="KW-0539">Nucleus</keyword>
<dbReference type="GO" id="GO:0003723">
    <property type="term" value="F:RNA binding"/>
    <property type="evidence" value="ECO:0007669"/>
    <property type="project" value="UniProtKB-UniRule"/>
</dbReference>
<evidence type="ECO:0000256" key="11">
    <source>
        <dbReference type="ARBA" id="ARBA00022840"/>
    </source>
</evidence>
<dbReference type="InterPro" id="IPR003100">
    <property type="entry name" value="PAZ_dom"/>
</dbReference>
<dbReference type="InterPro" id="IPR000999">
    <property type="entry name" value="RNase_III_dom"/>
</dbReference>
<organism evidence="26 27">
    <name type="scientific">Sesamum alatum</name>
    <dbReference type="NCBI Taxonomy" id="300844"/>
    <lineage>
        <taxon>Eukaryota</taxon>
        <taxon>Viridiplantae</taxon>
        <taxon>Streptophyta</taxon>
        <taxon>Embryophyta</taxon>
        <taxon>Tracheophyta</taxon>
        <taxon>Spermatophyta</taxon>
        <taxon>Magnoliopsida</taxon>
        <taxon>eudicotyledons</taxon>
        <taxon>Gunneridae</taxon>
        <taxon>Pentapetalae</taxon>
        <taxon>asterids</taxon>
        <taxon>lamiids</taxon>
        <taxon>Lamiales</taxon>
        <taxon>Pedaliaceae</taxon>
        <taxon>Sesamum</taxon>
    </lineage>
</organism>
<dbReference type="SUPFAM" id="SSF69065">
    <property type="entry name" value="RNase III domain-like"/>
    <property type="match status" value="2"/>
</dbReference>
<keyword evidence="5" id="KW-0479">Metal-binding</keyword>
<keyword evidence="12" id="KW-0460">Magnesium</keyword>
<comment type="cofactor">
    <cofactor evidence="1">
        <name>Mn(2+)</name>
        <dbReference type="ChEBI" id="CHEBI:29035"/>
    </cofactor>
</comment>
<dbReference type="Pfam" id="PF03368">
    <property type="entry name" value="Dicer_dimer"/>
    <property type="match status" value="1"/>
</dbReference>
<evidence type="ECO:0000313" key="26">
    <source>
        <dbReference type="EMBL" id="KAK4422330.1"/>
    </source>
</evidence>
<feature type="compositionally biased region" description="Polar residues" evidence="19">
    <location>
        <begin position="705"/>
        <end position="719"/>
    </location>
</feature>
<evidence type="ECO:0000256" key="13">
    <source>
        <dbReference type="ARBA" id="ARBA00022884"/>
    </source>
</evidence>
<dbReference type="GO" id="GO:0046872">
    <property type="term" value="F:metal ion binding"/>
    <property type="evidence" value="ECO:0007669"/>
    <property type="project" value="UniProtKB-KW"/>
</dbReference>
<keyword evidence="10" id="KW-0347">Helicase</keyword>
<dbReference type="GO" id="GO:0005634">
    <property type="term" value="C:nucleus"/>
    <property type="evidence" value="ECO:0007669"/>
    <property type="project" value="UniProtKB-SubCell"/>
</dbReference>
<evidence type="ECO:0000256" key="2">
    <source>
        <dbReference type="ARBA" id="ARBA00001946"/>
    </source>
</evidence>
<evidence type="ECO:0000256" key="4">
    <source>
        <dbReference type="ARBA" id="ARBA00022722"/>
    </source>
</evidence>
<feature type="domain" description="PAZ" evidence="22">
    <location>
        <begin position="923"/>
        <end position="1049"/>
    </location>
</feature>